<evidence type="ECO:0000313" key="1">
    <source>
        <dbReference type="EMBL" id="CAE8625105.1"/>
    </source>
</evidence>
<comment type="caution">
    <text evidence="2">The sequence shown here is derived from an EMBL/GenBank/DDBJ whole genome shotgun (WGS) entry which is preliminary data.</text>
</comment>
<dbReference type="Proteomes" id="UP000654075">
    <property type="component" value="Unassembled WGS sequence"/>
</dbReference>
<dbReference type="EMBL" id="CAJNNV010028579">
    <property type="protein sequence ID" value="CAE8625105.1"/>
    <property type="molecule type" value="Genomic_DNA"/>
</dbReference>
<protein>
    <submittedName>
        <fullName evidence="2">Uncharacterized protein</fullName>
    </submittedName>
</protein>
<evidence type="ECO:0000313" key="3">
    <source>
        <dbReference type="Proteomes" id="UP000626109"/>
    </source>
</evidence>
<dbReference type="AlphaFoldDB" id="A0A813JKG5"/>
<keyword evidence="4" id="KW-1185">Reference proteome</keyword>
<evidence type="ECO:0000313" key="2">
    <source>
        <dbReference type="EMBL" id="CAE8679094.1"/>
    </source>
</evidence>
<gene>
    <name evidence="1" type="ORF">PGLA1383_LOCUS42140</name>
    <name evidence="2" type="ORF">PGLA2088_LOCUS21172</name>
</gene>
<name>A0A813JKG5_POLGL</name>
<accession>A0A813JKG5</accession>
<organism evidence="2 3">
    <name type="scientific">Polarella glacialis</name>
    <name type="common">Dinoflagellate</name>
    <dbReference type="NCBI Taxonomy" id="89957"/>
    <lineage>
        <taxon>Eukaryota</taxon>
        <taxon>Sar</taxon>
        <taxon>Alveolata</taxon>
        <taxon>Dinophyceae</taxon>
        <taxon>Suessiales</taxon>
        <taxon>Suessiaceae</taxon>
        <taxon>Polarella</taxon>
    </lineage>
</organism>
<dbReference type="EMBL" id="CAJNNW010025738">
    <property type="protein sequence ID" value="CAE8679094.1"/>
    <property type="molecule type" value="Genomic_DNA"/>
</dbReference>
<proteinExistence type="predicted"/>
<dbReference type="OrthoDB" id="10364650at2759"/>
<sequence>MAIAMVEQLTKPRATRRSLLLPVLVAAAGAIASLCVALPSSLAPTSQEVSHDVAFTGAPSARALLNRRTGSGIAMEGANRRQTAHNLPKKLHTRYRAETIQKLIFRQPDEFQQMFFQKEPTLGMWSQTLKLTFTEGQDDVVTEDEVRAYFTTETYAPEAIIIGHQLPHEEVKHTYVHFNSNVEATAARKEKDGGAIGQASEVKLVYADEKKWIRLRDGATLSGGPRARWMRAYGNKAYPGAGPEWALQTGTRNNPYYPE</sequence>
<evidence type="ECO:0000313" key="4">
    <source>
        <dbReference type="Proteomes" id="UP000654075"/>
    </source>
</evidence>
<dbReference type="Proteomes" id="UP000626109">
    <property type="component" value="Unassembled WGS sequence"/>
</dbReference>
<reference evidence="2" key="1">
    <citation type="submission" date="2021-02" db="EMBL/GenBank/DDBJ databases">
        <authorList>
            <person name="Dougan E. K."/>
            <person name="Rhodes N."/>
            <person name="Thang M."/>
            <person name="Chan C."/>
        </authorList>
    </citation>
    <scope>NUCLEOTIDE SEQUENCE</scope>
</reference>